<dbReference type="GeneID" id="108253449"/>
<feature type="compositionally biased region" description="Polar residues" evidence="1">
    <location>
        <begin position="7"/>
        <end position="28"/>
    </location>
</feature>
<protein>
    <submittedName>
        <fullName evidence="3">Uncharacterized protein LOC108253449</fullName>
    </submittedName>
</protein>
<accession>A0A3Q0JA65</accession>
<keyword evidence="2" id="KW-1185">Reference proteome</keyword>
<evidence type="ECO:0000313" key="2">
    <source>
        <dbReference type="Proteomes" id="UP000079169"/>
    </source>
</evidence>
<evidence type="ECO:0000313" key="3">
    <source>
        <dbReference type="RefSeq" id="XP_026685311.1"/>
    </source>
</evidence>
<gene>
    <name evidence="3" type="primary">LOC108253449</name>
</gene>
<feature type="region of interest" description="Disordered" evidence="1">
    <location>
        <begin position="1"/>
        <end position="28"/>
    </location>
</feature>
<organism evidence="2 3">
    <name type="scientific">Diaphorina citri</name>
    <name type="common">Asian citrus psyllid</name>
    <dbReference type="NCBI Taxonomy" id="121845"/>
    <lineage>
        <taxon>Eukaryota</taxon>
        <taxon>Metazoa</taxon>
        <taxon>Ecdysozoa</taxon>
        <taxon>Arthropoda</taxon>
        <taxon>Hexapoda</taxon>
        <taxon>Insecta</taxon>
        <taxon>Pterygota</taxon>
        <taxon>Neoptera</taxon>
        <taxon>Paraneoptera</taxon>
        <taxon>Hemiptera</taxon>
        <taxon>Sternorrhyncha</taxon>
        <taxon>Psylloidea</taxon>
        <taxon>Psyllidae</taxon>
        <taxon>Diaphorininae</taxon>
        <taxon>Diaphorina</taxon>
    </lineage>
</organism>
<reference evidence="3" key="1">
    <citation type="submission" date="2025-08" db="UniProtKB">
        <authorList>
            <consortium name="RefSeq"/>
        </authorList>
    </citation>
    <scope>IDENTIFICATION</scope>
</reference>
<evidence type="ECO:0000256" key="1">
    <source>
        <dbReference type="SAM" id="MobiDB-lite"/>
    </source>
</evidence>
<dbReference type="PaxDb" id="121845-A0A3Q0JA65"/>
<dbReference type="Proteomes" id="UP000079169">
    <property type="component" value="Unplaced"/>
</dbReference>
<sequence length="247" mass="27968">MAGIAKNGNSKVVSNSTESVSELSFSTDTTSLQELIESELAMRDHSNTINKSSNSCVSMSNSNSVVCSDSNVNNMSVPINKHIAHDSSPSSKFDQIFRETFKEDSDIEETYTNTPEILSPQLTSSTELLDMSYSMKFEKLTQQETYNKQIMDPLAHQINRDDVEVDSLDLLDMSYSMKFEKLTQQETYNKQIMDPLAHQINRDDVEVDSLDRITVDNVCFLWIPTDIAEELRREDFHLLSIPRLGCA</sequence>
<dbReference type="RefSeq" id="XP_026685311.1">
    <property type="nucleotide sequence ID" value="XM_026829510.1"/>
</dbReference>
<name>A0A3Q0JA65_DIACI</name>
<proteinExistence type="predicted"/>
<dbReference type="KEGG" id="dci:108253449"/>
<dbReference type="AlphaFoldDB" id="A0A3Q0JA65"/>